<name>A0A542E2S7_9MICO</name>
<dbReference type="Gene3D" id="3.30.750.24">
    <property type="entry name" value="STAS domain"/>
    <property type="match status" value="1"/>
</dbReference>
<feature type="domain" description="STAS" evidence="1">
    <location>
        <begin position="1"/>
        <end position="91"/>
    </location>
</feature>
<gene>
    <name evidence="2" type="ORF">FB458_2744</name>
</gene>
<dbReference type="Proteomes" id="UP000317893">
    <property type="component" value="Unassembled WGS sequence"/>
</dbReference>
<dbReference type="Pfam" id="PF13466">
    <property type="entry name" value="STAS_2"/>
    <property type="match status" value="1"/>
</dbReference>
<dbReference type="PROSITE" id="PS50801">
    <property type="entry name" value="STAS"/>
    <property type="match status" value="1"/>
</dbReference>
<evidence type="ECO:0000313" key="2">
    <source>
        <dbReference type="EMBL" id="TQJ09631.1"/>
    </source>
</evidence>
<keyword evidence="3" id="KW-1185">Reference proteome</keyword>
<protein>
    <submittedName>
        <fullName evidence="2">Anti-anti-sigma factor</fullName>
    </submittedName>
</protein>
<evidence type="ECO:0000259" key="1">
    <source>
        <dbReference type="PROSITE" id="PS50801"/>
    </source>
</evidence>
<organism evidence="2 3">
    <name type="scientific">Lapillicoccus jejuensis</name>
    <dbReference type="NCBI Taxonomy" id="402171"/>
    <lineage>
        <taxon>Bacteria</taxon>
        <taxon>Bacillati</taxon>
        <taxon>Actinomycetota</taxon>
        <taxon>Actinomycetes</taxon>
        <taxon>Micrococcales</taxon>
        <taxon>Intrasporangiaceae</taxon>
        <taxon>Lapillicoccus</taxon>
    </lineage>
</organism>
<dbReference type="AlphaFoldDB" id="A0A542E2S7"/>
<evidence type="ECO:0000313" key="3">
    <source>
        <dbReference type="Proteomes" id="UP000317893"/>
    </source>
</evidence>
<proteinExistence type="predicted"/>
<dbReference type="EMBL" id="VFMN01000001">
    <property type="protein sequence ID" value="TQJ09631.1"/>
    <property type="molecule type" value="Genomic_DNA"/>
</dbReference>
<reference evidence="2 3" key="1">
    <citation type="submission" date="2019-06" db="EMBL/GenBank/DDBJ databases">
        <title>Sequencing the genomes of 1000 actinobacteria strains.</title>
        <authorList>
            <person name="Klenk H.-P."/>
        </authorList>
    </citation>
    <scope>NUCLEOTIDE SEQUENCE [LARGE SCALE GENOMIC DNA]</scope>
    <source>
        <strain evidence="2 3">DSM 18607</strain>
    </source>
</reference>
<dbReference type="PANTHER" id="PTHR35849:SF2">
    <property type="entry name" value="BLR2341 PROTEIN"/>
    <property type="match status" value="1"/>
</dbReference>
<dbReference type="PANTHER" id="PTHR35849">
    <property type="entry name" value="BLR2341 PROTEIN"/>
    <property type="match status" value="1"/>
</dbReference>
<accession>A0A542E2S7</accession>
<dbReference type="InterPro" id="IPR002645">
    <property type="entry name" value="STAS_dom"/>
</dbReference>
<dbReference type="SUPFAM" id="SSF52091">
    <property type="entry name" value="SpoIIaa-like"/>
    <property type="match status" value="1"/>
</dbReference>
<dbReference type="InterPro" id="IPR058548">
    <property type="entry name" value="MlaB-like_STAS"/>
</dbReference>
<comment type="caution">
    <text evidence="2">The sequence shown here is derived from an EMBL/GenBank/DDBJ whole genome shotgun (WGS) entry which is preliminary data.</text>
</comment>
<sequence>MQVTVTEAGSRLRLVGRLDVVHAADVRAVLLAAVDAGSGDLHVDLADVVLADSTALGLLVEAHRRAQRRGRRLVLVHPQPRTERLLRAARLLPRGRRTAAVDEPALEVSAPVGVVALTA</sequence>
<dbReference type="InterPro" id="IPR052746">
    <property type="entry name" value="MlaB_ABC_Transporter"/>
</dbReference>
<dbReference type="InterPro" id="IPR036513">
    <property type="entry name" value="STAS_dom_sf"/>
</dbReference>
<dbReference type="CDD" id="cd07043">
    <property type="entry name" value="STAS_anti-anti-sigma_factors"/>
    <property type="match status" value="1"/>
</dbReference>